<evidence type="ECO:0000313" key="13">
    <source>
        <dbReference type="Proteomes" id="UP000031938"/>
    </source>
</evidence>
<dbReference type="PANTHER" id="PTHR24221">
    <property type="entry name" value="ATP-BINDING CASSETTE SUB-FAMILY B"/>
    <property type="match status" value="1"/>
</dbReference>
<keyword evidence="6" id="KW-0067">ATP-binding</keyword>
<name>A0A0C2W5H5_9BACL</name>
<keyword evidence="13" id="KW-1185">Reference proteome</keyword>
<feature type="transmembrane region" description="Helical" evidence="9">
    <location>
        <begin position="236"/>
        <end position="257"/>
    </location>
</feature>
<evidence type="ECO:0000256" key="6">
    <source>
        <dbReference type="ARBA" id="ARBA00022840"/>
    </source>
</evidence>
<dbReference type="GO" id="GO:0005524">
    <property type="term" value="F:ATP binding"/>
    <property type="evidence" value="ECO:0007669"/>
    <property type="project" value="UniProtKB-KW"/>
</dbReference>
<dbReference type="InterPro" id="IPR011527">
    <property type="entry name" value="ABC1_TM_dom"/>
</dbReference>
<evidence type="ECO:0000259" key="10">
    <source>
        <dbReference type="PROSITE" id="PS50893"/>
    </source>
</evidence>
<keyword evidence="3" id="KW-1003">Cell membrane</keyword>
<dbReference type="InterPro" id="IPR003593">
    <property type="entry name" value="AAA+_ATPase"/>
</dbReference>
<dbReference type="InterPro" id="IPR003439">
    <property type="entry name" value="ABC_transporter-like_ATP-bd"/>
</dbReference>
<feature type="domain" description="ABC transmembrane type-1" evidence="11">
    <location>
        <begin position="16"/>
        <end position="300"/>
    </location>
</feature>
<evidence type="ECO:0000256" key="3">
    <source>
        <dbReference type="ARBA" id="ARBA00022475"/>
    </source>
</evidence>
<evidence type="ECO:0000259" key="11">
    <source>
        <dbReference type="PROSITE" id="PS50929"/>
    </source>
</evidence>
<comment type="subcellular location">
    <subcellularLocation>
        <location evidence="1">Cell membrane</location>
        <topology evidence="1">Multi-pass membrane protein</topology>
    </subcellularLocation>
</comment>
<dbReference type="GO" id="GO:0042883">
    <property type="term" value="P:cysteine transport"/>
    <property type="evidence" value="ECO:0007669"/>
    <property type="project" value="InterPro"/>
</dbReference>
<feature type="transmembrane region" description="Helical" evidence="9">
    <location>
        <begin position="56"/>
        <end position="74"/>
    </location>
</feature>
<evidence type="ECO:0000256" key="4">
    <source>
        <dbReference type="ARBA" id="ARBA00022692"/>
    </source>
</evidence>
<dbReference type="Pfam" id="PF00005">
    <property type="entry name" value="ABC_tran"/>
    <property type="match status" value="1"/>
</dbReference>
<dbReference type="PROSITE" id="PS50929">
    <property type="entry name" value="ABC_TM1F"/>
    <property type="match status" value="1"/>
</dbReference>
<dbReference type="STRING" id="889306.KP78_02060"/>
<dbReference type="FunFam" id="3.40.50.300:FF:000221">
    <property type="entry name" value="Multidrug ABC transporter ATP-binding protein"/>
    <property type="match status" value="1"/>
</dbReference>
<keyword evidence="7 9" id="KW-1133">Transmembrane helix</keyword>
<dbReference type="InterPro" id="IPR036640">
    <property type="entry name" value="ABC1_TM_sf"/>
</dbReference>
<dbReference type="Pfam" id="PF00664">
    <property type="entry name" value="ABC_membrane"/>
    <property type="match status" value="1"/>
</dbReference>
<dbReference type="InterPro" id="IPR027417">
    <property type="entry name" value="P-loop_NTPase"/>
</dbReference>
<dbReference type="RefSeq" id="WP_041085583.1">
    <property type="nucleotide sequence ID" value="NZ_JXRP01000006.1"/>
</dbReference>
<dbReference type="SUPFAM" id="SSF52540">
    <property type="entry name" value="P-loop containing nucleoside triphosphate hydrolases"/>
    <property type="match status" value="1"/>
</dbReference>
<dbReference type="CDD" id="cd18584">
    <property type="entry name" value="ABC_6TM_AarD_CydD"/>
    <property type="match status" value="1"/>
</dbReference>
<organism evidence="12 13">
    <name type="scientific">Jeotgalibacillus soli</name>
    <dbReference type="NCBI Taxonomy" id="889306"/>
    <lineage>
        <taxon>Bacteria</taxon>
        <taxon>Bacillati</taxon>
        <taxon>Bacillota</taxon>
        <taxon>Bacilli</taxon>
        <taxon>Bacillales</taxon>
        <taxon>Caryophanaceae</taxon>
        <taxon>Jeotgalibacillus</taxon>
    </lineage>
</organism>
<dbReference type="PROSITE" id="PS00211">
    <property type="entry name" value="ABC_TRANSPORTER_1"/>
    <property type="match status" value="1"/>
</dbReference>
<evidence type="ECO:0000256" key="9">
    <source>
        <dbReference type="SAM" id="Phobius"/>
    </source>
</evidence>
<dbReference type="PANTHER" id="PTHR24221:SF590">
    <property type="entry name" value="COMPONENT LINKED WITH THE ASSEMBLY OF CYTOCHROME' TRANSPORT TRANSMEMBRANE ATP-BINDING PROTEIN ABC TRANSPORTER CYDD-RELATED"/>
    <property type="match status" value="1"/>
</dbReference>
<dbReference type="InterPro" id="IPR014216">
    <property type="entry name" value="ABC_transptr_CydD"/>
</dbReference>
<dbReference type="EMBL" id="JXRP01000006">
    <property type="protein sequence ID" value="KIL51836.1"/>
    <property type="molecule type" value="Genomic_DNA"/>
</dbReference>
<dbReference type="GO" id="GO:0005886">
    <property type="term" value="C:plasma membrane"/>
    <property type="evidence" value="ECO:0007669"/>
    <property type="project" value="UniProtKB-SubCell"/>
</dbReference>
<dbReference type="InterPro" id="IPR017871">
    <property type="entry name" value="ABC_transporter-like_CS"/>
</dbReference>
<feature type="transmembrane region" description="Helical" evidence="9">
    <location>
        <begin position="16"/>
        <end position="36"/>
    </location>
</feature>
<keyword evidence="2" id="KW-0813">Transport</keyword>
<dbReference type="SMART" id="SM00382">
    <property type="entry name" value="AAA"/>
    <property type="match status" value="1"/>
</dbReference>
<keyword evidence="5" id="KW-0547">Nucleotide-binding</keyword>
<comment type="caution">
    <text evidence="12">The sequence shown here is derived from an EMBL/GenBank/DDBJ whole genome shotgun (WGS) entry which is preliminary data.</text>
</comment>
<proteinExistence type="predicted"/>
<evidence type="ECO:0000256" key="7">
    <source>
        <dbReference type="ARBA" id="ARBA00022989"/>
    </source>
</evidence>
<dbReference type="Gene3D" id="1.20.1560.10">
    <property type="entry name" value="ABC transporter type 1, transmembrane domain"/>
    <property type="match status" value="1"/>
</dbReference>
<dbReference type="OrthoDB" id="9806127at2"/>
<keyword evidence="8 9" id="KW-0472">Membrane</keyword>
<dbReference type="NCBIfam" id="TIGR02857">
    <property type="entry name" value="CydD"/>
    <property type="match status" value="1"/>
</dbReference>
<accession>A0A0C2W5H5</accession>
<evidence type="ECO:0000313" key="12">
    <source>
        <dbReference type="EMBL" id="KIL51836.1"/>
    </source>
</evidence>
<sequence>MNELKHIAKKYKGARLFLILTAVLTGAVIIGQAYFFVAIVDRIFIRGQSFEEIVPFLGGLMIVLIARAALTYVSGRVGVRMAARVKADFRRKLLEKYSRNPIQASLQGQSGQKVSVMMDAVDEIDSYFSRYIPQVIQASVIPLMIVVTAFTQHFYTGLLMMITAPFIPIFMAIIGMKTKDKSEEQMEKLAAFSGRFLDTLQGLTTLKLFGRSSQQKEKIRESSIGFRDATMAVLKVAFISSLMMEYISTLGMGLIALELGLRLVVFESVTFFTAFFLLVLAPEFYLSLKELSSAFHTGRGSMGAAKKVTEELNKTEQAVMWGDASLNNGTTPPTVELSGAGFQYGKGGFAVKNIKTEIPSYGQVAIVGRSGAGKTTLLHMMAGLVGPTEGEILVNGRSLYDYKEAEWFDQLSYISQHPYLFSGTFAENIAIGGKADATHAEIEQAAEKAGISNLIQSLEQGYDTPIGEAGRGLSGGEKQRVAIARAFLKRPSVILFDEPTTGLDLQTERILQASIEELAKTSTVITVAHRLHTIRNADKILFLENGKLVAQGTHDELIVSVAEYRSMVSVQQGGAAE</sequence>
<dbReference type="Gene3D" id="3.40.50.300">
    <property type="entry name" value="P-loop containing nucleotide triphosphate hydrolases"/>
    <property type="match status" value="1"/>
</dbReference>
<dbReference type="GO" id="GO:0016887">
    <property type="term" value="F:ATP hydrolysis activity"/>
    <property type="evidence" value="ECO:0007669"/>
    <property type="project" value="InterPro"/>
</dbReference>
<feature type="transmembrane region" description="Helical" evidence="9">
    <location>
        <begin position="263"/>
        <end position="286"/>
    </location>
</feature>
<dbReference type="Proteomes" id="UP000031938">
    <property type="component" value="Unassembled WGS sequence"/>
</dbReference>
<dbReference type="SUPFAM" id="SSF90123">
    <property type="entry name" value="ABC transporter transmembrane region"/>
    <property type="match status" value="1"/>
</dbReference>
<gene>
    <name evidence="12" type="ORF">KP78_02060</name>
</gene>
<evidence type="ECO:0008006" key="14">
    <source>
        <dbReference type="Google" id="ProtNLM"/>
    </source>
</evidence>
<keyword evidence="4 9" id="KW-0812">Transmembrane</keyword>
<protein>
    <recommendedName>
        <fullName evidence="14">ABC transporter ATP-binding protein</fullName>
    </recommendedName>
</protein>
<evidence type="ECO:0000256" key="8">
    <source>
        <dbReference type="ARBA" id="ARBA00023136"/>
    </source>
</evidence>
<dbReference type="InterPro" id="IPR039421">
    <property type="entry name" value="Type_1_exporter"/>
</dbReference>
<reference evidence="12 13" key="1">
    <citation type="submission" date="2015-01" db="EMBL/GenBank/DDBJ databases">
        <title>Genome sequencing of Jeotgalibacillus soli.</title>
        <authorList>
            <person name="Goh K.M."/>
            <person name="Chan K.-G."/>
            <person name="Yaakop A.S."/>
            <person name="Ee R."/>
            <person name="Gan H.M."/>
            <person name="Chan C.S."/>
        </authorList>
    </citation>
    <scope>NUCLEOTIDE SEQUENCE [LARGE SCALE GENOMIC DNA]</scope>
    <source>
        <strain evidence="12 13">P9</strain>
    </source>
</reference>
<evidence type="ECO:0000256" key="2">
    <source>
        <dbReference type="ARBA" id="ARBA00022448"/>
    </source>
</evidence>
<feature type="transmembrane region" description="Helical" evidence="9">
    <location>
        <begin position="157"/>
        <end position="176"/>
    </location>
</feature>
<feature type="domain" description="ABC transporter" evidence="10">
    <location>
        <begin position="335"/>
        <end position="570"/>
    </location>
</feature>
<evidence type="ECO:0000256" key="5">
    <source>
        <dbReference type="ARBA" id="ARBA00022741"/>
    </source>
</evidence>
<evidence type="ECO:0000256" key="1">
    <source>
        <dbReference type="ARBA" id="ARBA00004651"/>
    </source>
</evidence>
<dbReference type="PROSITE" id="PS50893">
    <property type="entry name" value="ABC_TRANSPORTER_2"/>
    <property type="match status" value="1"/>
</dbReference>
<dbReference type="PATRIC" id="fig|889306.3.peg.210"/>
<dbReference type="GO" id="GO:0140359">
    <property type="term" value="F:ABC-type transporter activity"/>
    <property type="evidence" value="ECO:0007669"/>
    <property type="project" value="InterPro"/>
</dbReference>
<dbReference type="AlphaFoldDB" id="A0A0C2W5H5"/>